<dbReference type="RefSeq" id="WP_145079021.1">
    <property type="nucleotide sequence ID" value="NZ_CP036425.1"/>
</dbReference>
<proteinExistence type="predicted"/>
<protein>
    <submittedName>
        <fullName evidence="3">Alpha/beta hydrolase family protein</fullName>
    </submittedName>
</protein>
<keyword evidence="1" id="KW-1133">Transmembrane helix</keyword>
<dbReference type="PANTHER" id="PTHR12277">
    <property type="entry name" value="ALPHA/BETA HYDROLASE DOMAIN-CONTAINING PROTEIN"/>
    <property type="match status" value="1"/>
</dbReference>
<dbReference type="KEGG" id="pcor:KS4_28190"/>
<dbReference type="InterPro" id="IPR029058">
    <property type="entry name" value="AB_hydrolase_fold"/>
</dbReference>
<evidence type="ECO:0000313" key="4">
    <source>
        <dbReference type="Proteomes" id="UP000317369"/>
    </source>
</evidence>
<name>A0A517YWZ3_9BACT</name>
<reference evidence="3 4" key="1">
    <citation type="submission" date="2019-02" db="EMBL/GenBank/DDBJ databases">
        <title>Deep-cultivation of Planctomycetes and their phenomic and genomic characterization uncovers novel biology.</title>
        <authorList>
            <person name="Wiegand S."/>
            <person name="Jogler M."/>
            <person name="Boedeker C."/>
            <person name="Pinto D."/>
            <person name="Vollmers J."/>
            <person name="Rivas-Marin E."/>
            <person name="Kohn T."/>
            <person name="Peeters S.H."/>
            <person name="Heuer A."/>
            <person name="Rast P."/>
            <person name="Oberbeckmann S."/>
            <person name="Bunk B."/>
            <person name="Jeske O."/>
            <person name="Meyerdierks A."/>
            <person name="Storesund J.E."/>
            <person name="Kallscheuer N."/>
            <person name="Luecker S."/>
            <person name="Lage O.M."/>
            <person name="Pohl T."/>
            <person name="Merkel B.J."/>
            <person name="Hornburger P."/>
            <person name="Mueller R.-W."/>
            <person name="Bruemmer F."/>
            <person name="Labrenz M."/>
            <person name="Spormann A.M."/>
            <person name="Op den Camp H."/>
            <person name="Overmann J."/>
            <person name="Amann R."/>
            <person name="Jetten M.S.M."/>
            <person name="Mascher T."/>
            <person name="Medema M.H."/>
            <person name="Devos D.P."/>
            <person name="Kaster A.-K."/>
            <person name="Ovreas L."/>
            <person name="Rohde M."/>
            <person name="Galperin M.Y."/>
            <person name="Jogler C."/>
        </authorList>
    </citation>
    <scope>NUCLEOTIDE SEQUENCE [LARGE SCALE GENOMIC DNA]</scope>
    <source>
        <strain evidence="3 4">KS4</strain>
    </source>
</reference>
<dbReference type="OrthoDB" id="9777090at2"/>
<keyword evidence="3" id="KW-0378">Hydrolase</keyword>
<feature type="transmembrane region" description="Helical" evidence="1">
    <location>
        <begin position="25"/>
        <end position="43"/>
    </location>
</feature>
<dbReference type="AlphaFoldDB" id="A0A517YWZ3"/>
<evidence type="ECO:0000313" key="3">
    <source>
        <dbReference type="EMBL" id="QDU34745.1"/>
    </source>
</evidence>
<sequence>MQPELIEFEQLIVKKKTFFGVRKTLIWFLLITVVFLVIAGCSMQRMILWPRWAMNDAGQGITESQALQADIEVIWFDENGSAARGQGTEAWFLKAHNLSPEQPAPVIIFAHGNGEVIDNWLFEFDDYRQLGLHVLLVEFKGYGRSAGKPSERAILTDFTQAYDMITQRPDVDADRVIVHGRSIGGGIAAGLAAKRPSVGLILESTFTSVTPLARKFFLPGFLVFDKLDVNSVLQNYDQPVLIIHGRRDEIIPPHHARRNFATLSPDQGTLMIFDDMSHNTPPSQEAYWAAIETFLHKTGAIAR</sequence>
<keyword evidence="1" id="KW-0472">Membrane</keyword>
<evidence type="ECO:0000256" key="1">
    <source>
        <dbReference type="SAM" id="Phobius"/>
    </source>
</evidence>
<keyword evidence="4" id="KW-1185">Reference proteome</keyword>
<dbReference type="PANTHER" id="PTHR12277:SF79">
    <property type="entry name" value="XAA-PRO DIPEPTIDYL-PEPTIDASE-RELATED"/>
    <property type="match status" value="1"/>
</dbReference>
<feature type="domain" description="Serine aminopeptidase S33" evidence="2">
    <location>
        <begin position="102"/>
        <end position="213"/>
    </location>
</feature>
<dbReference type="Gene3D" id="3.40.50.1820">
    <property type="entry name" value="alpha/beta hydrolase"/>
    <property type="match status" value="1"/>
</dbReference>
<gene>
    <name evidence="3" type="ORF">KS4_28190</name>
</gene>
<dbReference type="GO" id="GO:0016787">
    <property type="term" value="F:hydrolase activity"/>
    <property type="evidence" value="ECO:0007669"/>
    <property type="project" value="UniProtKB-KW"/>
</dbReference>
<dbReference type="SUPFAM" id="SSF53474">
    <property type="entry name" value="alpha/beta-Hydrolases"/>
    <property type="match status" value="1"/>
</dbReference>
<dbReference type="EMBL" id="CP036425">
    <property type="protein sequence ID" value="QDU34745.1"/>
    <property type="molecule type" value="Genomic_DNA"/>
</dbReference>
<dbReference type="Pfam" id="PF12146">
    <property type="entry name" value="Hydrolase_4"/>
    <property type="match status" value="1"/>
</dbReference>
<keyword evidence="1" id="KW-0812">Transmembrane</keyword>
<evidence type="ECO:0000259" key="2">
    <source>
        <dbReference type="Pfam" id="PF12146"/>
    </source>
</evidence>
<organism evidence="3 4">
    <name type="scientific">Poriferisphaera corsica</name>
    <dbReference type="NCBI Taxonomy" id="2528020"/>
    <lineage>
        <taxon>Bacteria</taxon>
        <taxon>Pseudomonadati</taxon>
        <taxon>Planctomycetota</taxon>
        <taxon>Phycisphaerae</taxon>
        <taxon>Phycisphaerales</taxon>
        <taxon>Phycisphaeraceae</taxon>
        <taxon>Poriferisphaera</taxon>
    </lineage>
</organism>
<accession>A0A517YWZ3</accession>
<dbReference type="Proteomes" id="UP000317369">
    <property type="component" value="Chromosome"/>
</dbReference>
<dbReference type="InterPro" id="IPR022742">
    <property type="entry name" value="Hydrolase_4"/>
</dbReference>